<organism evidence="2">
    <name type="scientific">Vecturithrix granuli</name>
    <dbReference type="NCBI Taxonomy" id="1499967"/>
    <lineage>
        <taxon>Bacteria</taxon>
        <taxon>Candidatus Moduliflexota</taxon>
        <taxon>Candidatus Vecturitrichia</taxon>
        <taxon>Candidatus Vecturitrichales</taxon>
        <taxon>Candidatus Vecturitrichaceae</taxon>
        <taxon>Candidatus Vecturithrix</taxon>
    </lineage>
</organism>
<reference evidence="2" key="1">
    <citation type="journal article" date="2015" name="PeerJ">
        <title>First genomic representation of candidate bacterial phylum KSB3 points to enhanced environmental sensing as a trigger of wastewater bulking.</title>
        <authorList>
            <person name="Sekiguchi Y."/>
            <person name="Ohashi A."/>
            <person name="Parks D.H."/>
            <person name="Yamauchi T."/>
            <person name="Tyson G.W."/>
            <person name="Hugenholtz P."/>
        </authorList>
    </citation>
    <scope>NUCLEOTIDE SEQUENCE [LARGE SCALE GENOMIC DNA]</scope>
</reference>
<dbReference type="EMBL" id="DF820464">
    <property type="protein sequence ID" value="GAK56107.1"/>
    <property type="molecule type" value="Genomic_DNA"/>
</dbReference>
<keyword evidence="3" id="KW-1185">Reference proteome</keyword>
<feature type="transmembrane region" description="Helical" evidence="1">
    <location>
        <begin position="99"/>
        <end position="127"/>
    </location>
</feature>
<keyword evidence="1" id="KW-0812">Transmembrane</keyword>
<feature type="transmembrane region" description="Helical" evidence="1">
    <location>
        <begin position="60"/>
        <end position="87"/>
    </location>
</feature>
<evidence type="ECO:0000256" key="1">
    <source>
        <dbReference type="SAM" id="Phobius"/>
    </source>
</evidence>
<dbReference type="Proteomes" id="UP000030661">
    <property type="component" value="Unassembled WGS sequence"/>
</dbReference>
<proteinExistence type="predicted"/>
<gene>
    <name evidence="2" type="ORF">U27_03069</name>
</gene>
<evidence type="ECO:0000313" key="2">
    <source>
        <dbReference type="EMBL" id="GAK56107.1"/>
    </source>
</evidence>
<keyword evidence="1" id="KW-1133">Transmembrane helix</keyword>
<dbReference type="PROSITE" id="PS51257">
    <property type="entry name" value="PROKAR_LIPOPROTEIN"/>
    <property type="match status" value="1"/>
</dbReference>
<dbReference type="STRING" id="1499967.U27_03069"/>
<evidence type="ECO:0000313" key="3">
    <source>
        <dbReference type="Proteomes" id="UP000030661"/>
    </source>
</evidence>
<dbReference type="HOGENOM" id="CLU_1955285_0_0_0"/>
<protein>
    <submittedName>
        <fullName evidence="2">Uncharacterized protein</fullName>
    </submittedName>
</protein>
<feature type="transmembrane region" description="Helical" evidence="1">
    <location>
        <begin position="12"/>
        <end position="34"/>
    </location>
</feature>
<dbReference type="AlphaFoldDB" id="A0A081BUV2"/>
<accession>A0A081BUV2</accession>
<sequence>MSLEKMKKWVRWNAVISGLLGCLFIGFIFVFWIWGWSLPVTPPPGQDGVDFAVQSSGEGIVMMVLSVMGVGSAFAFFIISLSCFLYYKRLCGKGQIGRFGVPFQVLTSILSSIGVLFLAFFVIGIFFG</sequence>
<keyword evidence="1" id="KW-0472">Membrane</keyword>
<name>A0A081BUV2_VECG1</name>